<dbReference type="Gene3D" id="2.60.40.150">
    <property type="entry name" value="C2 domain"/>
    <property type="match status" value="1"/>
</dbReference>
<dbReference type="InterPro" id="IPR035892">
    <property type="entry name" value="C2_domain_sf"/>
</dbReference>
<dbReference type="SUPFAM" id="SSF49562">
    <property type="entry name" value="C2 domain (Calcium/lipid-binding domain, CaLB)"/>
    <property type="match status" value="1"/>
</dbReference>
<name>G5AHQ1_PHYSP</name>
<dbReference type="AlphaFoldDB" id="G5AHQ1"/>
<evidence type="ECO:0000313" key="2">
    <source>
        <dbReference type="EMBL" id="EGZ04972.1"/>
    </source>
</evidence>
<sequence>MPVMFDSPDSLLDIELEIVSAKGIDTGDYLGLKTALKGEFSSRDAYVYIEIDGQKVAWTRPIFDTLKPEWNEKFVFKNVQHSLVFKLSLFDKDVDADDELGEAQFIADTAMYATETAFDLPITMAGRNAGTLSIKVNSHPVSFDEDAELQENKNYPTIQRIFSPDHPESPVFRQAVMTQHAYGAVSSPNEFFELNHNGRRQDKPVLFTYVITNKAAFSVKYAGEFRIDTDRFDMPTLFIDNNSGTYAPPTEDLLQLQALMENNAPGINCIALGQNDESLQEAHKETLAAWE</sequence>
<dbReference type="KEGG" id="psoj:PHYSODRAFT_342819"/>
<dbReference type="CDD" id="cd00030">
    <property type="entry name" value="C2"/>
    <property type="match status" value="1"/>
</dbReference>
<dbReference type="PROSITE" id="PS50004">
    <property type="entry name" value="C2"/>
    <property type="match status" value="1"/>
</dbReference>
<dbReference type="RefSeq" id="XP_009539602.1">
    <property type="nucleotide sequence ID" value="XM_009541307.1"/>
</dbReference>
<gene>
    <name evidence="2" type="ORF">PHYSODRAFT_342819</name>
</gene>
<evidence type="ECO:0000259" key="1">
    <source>
        <dbReference type="PROSITE" id="PS50004"/>
    </source>
</evidence>
<dbReference type="SMR" id="G5AHQ1"/>
<dbReference type="Proteomes" id="UP000002640">
    <property type="component" value="Unassembled WGS sequence"/>
</dbReference>
<feature type="domain" description="C2" evidence="1">
    <location>
        <begin position="1"/>
        <end position="122"/>
    </location>
</feature>
<dbReference type="Pfam" id="PF00168">
    <property type="entry name" value="C2"/>
    <property type="match status" value="1"/>
</dbReference>
<reference evidence="2 3" key="1">
    <citation type="journal article" date="2006" name="Science">
        <title>Phytophthora genome sequences uncover evolutionary origins and mechanisms of pathogenesis.</title>
        <authorList>
            <person name="Tyler B.M."/>
            <person name="Tripathy S."/>
            <person name="Zhang X."/>
            <person name="Dehal P."/>
            <person name="Jiang R.H."/>
            <person name="Aerts A."/>
            <person name="Arredondo F.D."/>
            <person name="Baxter L."/>
            <person name="Bensasson D."/>
            <person name="Beynon J.L."/>
            <person name="Chapman J."/>
            <person name="Damasceno C.M."/>
            <person name="Dorrance A.E."/>
            <person name="Dou D."/>
            <person name="Dickerman A.W."/>
            <person name="Dubchak I.L."/>
            <person name="Garbelotto M."/>
            <person name="Gijzen M."/>
            <person name="Gordon S.G."/>
            <person name="Govers F."/>
            <person name="Grunwald N.J."/>
            <person name="Huang W."/>
            <person name="Ivors K.L."/>
            <person name="Jones R.W."/>
            <person name="Kamoun S."/>
            <person name="Krampis K."/>
            <person name="Lamour K.H."/>
            <person name="Lee M.K."/>
            <person name="McDonald W.H."/>
            <person name="Medina M."/>
            <person name="Meijer H.J."/>
            <person name="Nordberg E.K."/>
            <person name="Maclean D.J."/>
            <person name="Ospina-Giraldo M.D."/>
            <person name="Morris P.F."/>
            <person name="Phuntumart V."/>
            <person name="Putnam N.H."/>
            <person name="Rash S."/>
            <person name="Rose J.K."/>
            <person name="Sakihama Y."/>
            <person name="Salamov A.A."/>
            <person name="Savidor A."/>
            <person name="Scheuring C.F."/>
            <person name="Smith B.M."/>
            <person name="Sobral B.W."/>
            <person name="Terry A."/>
            <person name="Torto-Alalibo T.A."/>
            <person name="Win J."/>
            <person name="Xu Z."/>
            <person name="Zhang H."/>
            <person name="Grigoriev I.V."/>
            <person name="Rokhsar D.S."/>
            <person name="Boore J.L."/>
        </authorList>
    </citation>
    <scope>NUCLEOTIDE SEQUENCE [LARGE SCALE GENOMIC DNA]</scope>
    <source>
        <strain evidence="2 3">P6497</strain>
    </source>
</reference>
<dbReference type="InterPro" id="IPR000008">
    <property type="entry name" value="C2_dom"/>
</dbReference>
<protein>
    <recommendedName>
        <fullName evidence="1">C2 domain-containing protein</fullName>
    </recommendedName>
</protein>
<dbReference type="OMA" id="PITHNDR"/>
<evidence type="ECO:0000313" key="3">
    <source>
        <dbReference type="Proteomes" id="UP000002640"/>
    </source>
</evidence>
<organism evidence="2 3">
    <name type="scientific">Phytophthora sojae (strain P6497)</name>
    <name type="common">Soybean stem and root rot agent</name>
    <name type="synonym">Phytophthora megasperma f. sp. glycines</name>
    <dbReference type="NCBI Taxonomy" id="1094619"/>
    <lineage>
        <taxon>Eukaryota</taxon>
        <taxon>Sar</taxon>
        <taxon>Stramenopiles</taxon>
        <taxon>Oomycota</taxon>
        <taxon>Peronosporomycetes</taxon>
        <taxon>Peronosporales</taxon>
        <taxon>Peronosporaceae</taxon>
        <taxon>Phytophthora</taxon>
    </lineage>
</organism>
<dbReference type="SMART" id="SM00239">
    <property type="entry name" value="C2"/>
    <property type="match status" value="1"/>
</dbReference>
<dbReference type="PANTHER" id="PTHR47800:SF5">
    <property type="entry name" value="FER-1-LIKE PROTEIN 6"/>
    <property type="match status" value="1"/>
</dbReference>
<dbReference type="InParanoid" id="G5AHQ1"/>
<dbReference type="GO" id="GO:0010628">
    <property type="term" value="P:positive regulation of gene expression"/>
    <property type="evidence" value="ECO:0007669"/>
    <property type="project" value="TreeGrafter"/>
</dbReference>
<dbReference type="GeneID" id="20648398"/>
<proteinExistence type="predicted"/>
<keyword evidence="3" id="KW-1185">Reference proteome</keyword>
<dbReference type="PANTHER" id="PTHR47800">
    <property type="entry name" value="C2 DOMAIN-CONTAINING PROTEIN"/>
    <property type="match status" value="1"/>
</dbReference>
<dbReference type="EMBL" id="JH159171">
    <property type="protein sequence ID" value="EGZ04972.1"/>
    <property type="molecule type" value="Genomic_DNA"/>
</dbReference>
<accession>G5AHQ1</accession>